<dbReference type="RefSeq" id="WP_143487866.1">
    <property type="nucleotide sequence ID" value="NZ_VJOY01000005.1"/>
</dbReference>
<reference evidence="2 3" key="1">
    <citation type="submission" date="2019-07" db="EMBL/GenBank/DDBJ databases">
        <title>Pseudomonas mangiferae sp. nov., isolated from bark of mango tree in Thailand.</title>
        <authorList>
            <person name="Srisuk N."/>
            <person name="Anurat P."/>
        </authorList>
    </citation>
    <scope>NUCLEOTIDE SEQUENCE [LARGE SCALE GENOMIC DNA]</scope>
    <source>
        <strain evidence="2 3">DMKU_BBB3-04</strain>
    </source>
</reference>
<dbReference type="AlphaFoldDB" id="A0A553H066"/>
<name>A0A553H066_9PSED</name>
<evidence type="ECO:0008006" key="4">
    <source>
        <dbReference type="Google" id="ProtNLM"/>
    </source>
</evidence>
<keyword evidence="1" id="KW-0812">Transmembrane</keyword>
<proteinExistence type="predicted"/>
<accession>A0A553H066</accession>
<keyword evidence="1" id="KW-1133">Transmembrane helix</keyword>
<organism evidence="2 3">
    <name type="scientific">Pseudomonas mangiferae</name>
    <dbReference type="NCBI Taxonomy" id="2593654"/>
    <lineage>
        <taxon>Bacteria</taxon>
        <taxon>Pseudomonadati</taxon>
        <taxon>Pseudomonadota</taxon>
        <taxon>Gammaproteobacteria</taxon>
        <taxon>Pseudomonadales</taxon>
        <taxon>Pseudomonadaceae</taxon>
        <taxon>Pseudomonas</taxon>
    </lineage>
</organism>
<sequence>MSRRALPYRRVFAVPAAIALLSAAGLGAALLGDGLWDACAWLGLGVPCLLGGWPLLRRRPRG</sequence>
<feature type="transmembrane region" description="Helical" evidence="1">
    <location>
        <begin position="35"/>
        <end position="56"/>
    </location>
</feature>
<dbReference type="Proteomes" id="UP000315235">
    <property type="component" value="Unassembled WGS sequence"/>
</dbReference>
<gene>
    <name evidence="2" type="ORF">FM069_08495</name>
</gene>
<dbReference type="EMBL" id="VJOY01000005">
    <property type="protein sequence ID" value="TRX75130.1"/>
    <property type="molecule type" value="Genomic_DNA"/>
</dbReference>
<evidence type="ECO:0000313" key="3">
    <source>
        <dbReference type="Proteomes" id="UP000315235"/>
    </source>
</evidence>
<keyword evidence="1" id="KW-0472">Membrane</keyword>
<keyword evidence="3" id="KW-1185">Reference proteome</keyword>
<protein>
    <recommendedName>
        <fullName evidence="4">DUF4175 domain-containing protein</fullName>
    </recommendedName>
</protein>
<comment type="caution">
    <text evidence="2">The sequence shown here is derived from an EMBL/GenBank/DDBJ whole genome shotgun (WGS) entry which is preliminary data.</text>
</comment>
<evidence type="ECO:0000313" key="2">
    <source>
        <dbReference type="EMBL" id="TRX75130.1"/>
    </source>
</evidence>
<evidence type="ECO:0000256" key="1">
    <source>
        <dbReference type="SAM" id="Phobius"/>
    </source>
</evidence>